<evidence type="ECO:0000256" key="2">
    <source>
        <dbReference type="PIRSR" id="PIRSR006232-1"/>
    </source>
</evidence>
<name>A0A1Y5F5F8_9BACT</name>
<keyword evidence="6" id="KW-0223">Dioxygenase</keyword>
<feature type="binding site" evidence="2">
    <location>
        <position position="103"/>
    </location>
    <ligand>
        <name>Fe cation</name>
        <dbReference type="ChEBI" id="CHEBI:24875"/>
    </ligand>
</feature>
<dbReference type="Gene3D" id="2.60.120.10">
    <property type="entry name" value="Jelly Rolls"/>
    <property type="match status" value="2"/>
</dbReference>
<organism evidence="6 7">
    <name type="scientific">Halobacteriovorax marinus</name>
    <dbReference type="NCBI Taxonomy" id="97084"/>
    <lineage>
        <taxon>Bacteria</taxon>
        <taxon>Pseudomonadati</taxon>
        <taxon>Bdellovibrionota</taxon>
        <taxon>Bacteriovoracia</taxon>
        <taxon>Bacteriovoracales</taxon>
        <taxon>Halobacteriovoraceae</taxon>
        <taxon>Halobacteriovorax</taxon>
    </lineage>
</organism>
<keyword evidence="2" id="KW-0479">Metal-binding</keyword>
<evidence type="ECO:0000256" key="3">
    <source>
        <dbReference type="RuleBase" id="RU003457"/>
    </source>
</evidence>
<keyword evidence="2" id="KW-0408">Iron</keyword>
<dbReference type="EMBL" id="MAAO01000007">
    <property type="protein sequence ID" value="OUR95798.1"/>
    <property type="molecule type" value="Genomic_DNA"/>
</dbReference>
<dbReference type="PANTHER" id="PTHR43212">
    <property type="entry name" value="QUERCETIN 2,3-DIOXYGENASE"/>
    <property type="match status" value="1"/>
</dbReference>
<dbReference type="Pfam" id="PF02678">
    <property type="entry name" value="Pirin"/>
    <property type="match status" value="1"/>
</dbReference>
<comment type="cofactor">
    <cofactor evidence="2">
        <name>Fe cation</name>
        <dbReference type="ChEBI" id="CHEBI:24875"/>
    </cofactor>
    <text evidence="2">Binds 1 Fe cation per subunit.</text>
</comment>
<reference evidence="7" key="1">
    <citation type="journal article" date="2017" name="Proc. Natl. Acad. Sci. U.S.A.">
        <title>Simulation of Deepwater Horizon oil plume reveals substrate specialization within a complex community of hydrocarbon-degraders.</title>
        <authorList>
            <person name="Hu P."/>
            <person name="Dubinsky E.A."/>
            <person name="Probst A.J."/>
            <person name="Wang J."/>
            <person name="Sieber C.M.K."/>
            <person name="Tom L.M."/>
            <person name="Gardinali P."/>
            <person name="Banfield J.F."/>
            <person name="Atlas R.M."/>
            <person name="Andersen G.L."/>
        </authorList>
    </citation>
    <scope>NUCLEOTIDE SEQUENCE [LARGE SCALE GENOMIC DNA]</scope>
</reference>
<dbReference type="PIRSF" id="PIRSF006232">
    <property type="entry name" value="Pirin"/>
    <property type="match status" value="1"/>
</dbReference>
<dbReference type="InterPro" id="IPR003829">
    <property type="entry name" value="Pirin_N_dom"/>
</dbReference>
<dbReference type="InterPro" id="IPR012093">
    <property type="entry name" value="Pirin"/>
</dbReference>
<sequence length="231" mass="26520">MLELRKANDRGYAQHGWLKSWHSFSFASYYDPKFLGFRDLLVINEDHIDGGQGFGTHPHKDMEIISYLVEGALEHRDSQGHSAVTRPGEIQVMSAGTGIRHSEFNAKKDDVTHMYQIWIQTEKVGLPPRYDQKDFSKELNSEELVQVVGREKDASYLRVNQDIKMWVGKFKDAKSFEFSLSKNNAWLQLVKGQMNINNREMQTGDGMAISQLDKVNIKTSDDAEFFIIELT</sequence>
<dbReference type="Proteomes" id="UP000196531">
    <property type="component" value="Unassembled WGS sequence"/>
</dbReference>
<evidence type="ECO:0000313" key="7">
    <source>
        <dbReference type="Proteomes" id="UP000196531"/>
    </source>
</evidence>
<comment type="similarity">
    <text evidence="1 3">Belongs to the pirin family.</text>
</comment>
<dbReference type="Pfam" id="PF17954">
    <property type="entry name" value="Pirin_C_2"/>
    <property type="match status" value="1"/>
</dbReference>
<evidence type="ECO:0000259" key="5">
    <source>
        <dbReference type="Pfam" id="PF17954"/>
    </source>
</evidence>
<gene>
    <name evidence="6" type="ORF">A9Q84_14955</name>
</gene>
<dbReference type="InterPro" id="IPR014710">
    <property type="entry name" value="RmlC-like_jellyroll"/>
</dbReference>
<proteinExistence type="inferred from homology"/>
<dbReference type="GO" id="GO:0046872">
    <property type="term" value="F:metal ion binding"/>
    <property type="evidence" value="ECO:0007669"/>
    <property type="project" value="UniProtKB-KW"/>
</dbReference>
<keyword evidence="6" id="KW-0560">Oxidoreductase</keyword>
<dbReference type="GO" id="GO:0051213">
    <property type="term" value="F:dioxygenase activity"/>
    <property type="evidence" value="ECO:0007669"/>
    <property type="project" value="UniProtKB-KW"/>
</dbReference>
<protein>
    <submittedName>
        <fullName evidence="6">Quercetin 2,3-dioxygenase</fullName>
    </submittedName>
</protein>
<feature type="binding site" evidence="2">
    <location>
        <position position="101"/>
    </location>
    <ligand>
        <name>Fe cation</name>
        <dbReference type="ChEBI" id="CHEBI:24875"/>
    </ligand>
</feature>
<evidence type="ECO:0000256" key="1">
    <source>
        <dbReference type="ARBA" id="ARBA00008416"/>
    </source>
</evidence>
<dbReference type="AlphaFoldDB" id="A0A1Y5F5F8"/>
<feature type="domain" description="Quercetin 2,3-dioxygenase C-terminal cupin" evidence="5">
    <location>
        <begin position="147"/>
        <end position="230"/>
    </location>
</feature>
<evidence type="ECO:0000313" key="6">
    <source>
        <dbReference type="EMBL" id="OUR95798.1"/>
    </source>
</evidence>
<dbReference type="InterPro" id="IPR011051">
    <property type="entry name" value="RmlC_Cupin_sf"/>
</dbReference>
<dbReference type="CDD" id="cd02910">
    <property type="entry name" value="cupin_Yhhw_N"/>
    <property type="match status" value="1"/>
</dbReference>
<dbReference type="InterPro" id="IPR041602">
    <property type="entry name" value="Quercetinase_C"/>
</dbReference>
<feature type="binding site" evidence="2">
    <location>
        <position position="57"/>
    </location>
    <ligand>
        <name>Fe cation</name>
        <dbReference type="ChEBI" id="CHEBI:24875"/>
    </ligand>
</feature>
<feature type="domain" description="Pirin N-terminal" evidence="4">
    <location>
        <begin position="11"/>
        <end position="119"/>
    </location>
</feature>
<accession>A0A1Y5F5F8</accession>
<feature type="binding site" evidence="2">
    <location>
        <position position="59"/>
    </location>
    <ligand>
        <name>Fe cation</name>
        <dbReference type="ChEBI" id="CHEBI:24875"/>
    </ligand>
</feature>
<comment type="caution">
    <text evidence="6">The sequence shown here is derived from an EMBL/GenBank/DDBJ whole genome shotgun (WGS) entry which is preliminary data.</text>
</comment>
<evidence type="ECO:0000259" key="4">
    <source>
        <dbReference type="Pfam" id="PF02678"/>
    </source>
</evidence>
<dbReference type="PANTHER" id="PTHR43212:SF3">
    <property type="entry name" value="QUERCETIN 2,3-DIOXYGENASE"/>
    <property type="match status" value="1"/>
</dbReference>
<dbReference type="SUPFAM" id="SSF51182">
    <property type="entry name" value="RmlC-like cupins"/>
    <property type="match status" value="1"/>
</dbReference>